<name>A0ACB9CF51_9ASTR</name>
<accession>A0ACB9CF51</accession>
<comment type="caution">
    <text evidence="1">The sequence shown here is derived from an EMBL/GenBank/DDBJ whole genome shotgun (WGS) entry which is preliminary data.</text>
</comment>
<keyword evidence="2" id="KW-1185">Reference proteome</keyword>
<dbReference type="Proteomes" id="UP001056120">
    <property type="component" value="Linkage Group LG21"/>
</dbReference>
<dbReference type="EMBL" id="CM042038">
    <property type="protein sequence ID" value="KAI3732892.1"/>
    <property type="molecule type" value="Genomic_DNA"/>
</dbReference>
<proteinExistence type="predicted"/>
<organism evidence="1 2">
    <name type="scientific">Smallanthus sonchifolius</name>
    <dbReference type="NCBI Taxonomy" id="185202"/>
    <lineage>
        <taxon>Eukaryota</taxon>
        <taxon>Viridiplantae</taxon>
        <taxon>Streptophyta</taxon>
        <taxon>Embryophyta</taxon>
        <taxon>Tracheophyta</taxon>
        <taxon>Spermatophyta</taxon>
        <taxon>Magnoliopsida</taxon>
        <taxon>eudicotyledons</taxon>
        <taxon>Gunneridae</taxon>
        <taxon>Pentapetalae</taxon>
        <taxon>asterids</taxon>
        <taxon>campanulids</taxon>
        <taxon>Asterales</taxon>
        <taxon>Asteraceae</taxon>
        <taxon>Asteroideae</taxon>
        <taxon>Heliantheae alliance</taxon>
        <taxon>Millerieae</taxon>
        <taxon>Smallanthus</taxon>
    </lineage>
</organism>
<evidence type="ECO:0000313" key="2">
    <source>
        <dbReference type="Proteomes" id="UP001056120"/>
    </source>
</evidence>
<reference evidence="2" key="1">
    <citation type="journal article" date="2022" name="Mol. Ecol. Resour.">
        <title>The genomes of chicory, endive, great burdock and yacon provide insights into Asteraceae palaeo-polyploidization history and plant inulin production.</title>
        <authorList>
            <person name="Fan W."/>
            <person name="Wang S."/>
            <person name="Wang H."/>
            <person name="Wang A."/>
            <person name="Jiang F."/>
            <person name="Liu H."/>
            <person name="Zhao H."/>
            <person name="Xu D."/>
            <person name="Zhang Y."/>
        </authorList>
    </citation>
    <scope>NUCLEOTIDE SEQUENCE [LARGE SCALE GENOMIC DNA]</scope>
    <source>
        <strain evidence="2">cv. Yunnan</strain>
    </source>
</reference>
<gene>
    <name evidence="1" type="ORF">L1987_64104</name>
</gene>
<reference evidence="1 2" key="2">
    <citation type="journal article" date="2022" name="Mol. Ecol. Resour.">
        <title>The genomes of chicory, endive, great burdock and yacon provide insights into Asteraceae paleo-polyploidization history and plant inulin production.</title>
        <authorList>
            <person name="Fan W."/>
            <person name="Wang S."/>
            <person name="Wang H."/>
            <person name="Wang A."/>
            <person name="Jiang F."/>
            <person name="Liu H."/>
            <person name="Zhao H."/>
            <person name="Xu D."/>
            <person name="Zhang Y."/>
        </authorList>
    </citation>
    <scope>NUCLEOTIDE SEQUENCE [LARGE SCALE GENOMIC DNA]</scope>
    <source>
        <strain evidence="2">cv. Yunnan</strain>
        <tissue evidence="1">Leaves</tissue>
    </source>
</reference>
<evidence type="ECO:0000313" key="1">
    <source>
        <dbReference type="EMBL" id="KAI3732892.1"/>
    </source>
</evidence>
<protein>
    <submittedName>
        <fullName evidence="1">Uncharacterized protein</fullName>
    </submittedName>
</protein>
<sequence length="263" mass="29398">MLRLRSNMPIQMQLPQILLATTTHISPYAIIILTLLGSAFLFFTYYLIMVRCSTRFRRPPTTRISGQEEDFSDQDHGFEVDHPIWHINTIGLQSSVINSISVFKYKKGDNLIDGTDCSVCLNEFQNDETLRLLPKCNHAFHIPCIDMWLRSHINCPLCRAGILSNTLSAVLSSDDHRILPTSGSDPNTQMEDLDSYDGLGENPVTQIEIYEENEDSKIEYESDRAATGSISIDSVAVTDIIFGEVEGVSGGSTANTMTSREEI</sequence>